<dbReference type="RefSeq" id="WP_100164613.1">
    <property type="nucleotide sequence ID" value="NZ_PGTB01000188.1"/>
</dbReference>
<dbReference type="PROSITE" id="PS51257">
    <property type="entry name" value="PROKAR_LIPOPROTEIN"/>
    <property type="match status" value="1"/>
</dbReference>
<evidence type="ECO:0000313" key="3">
    <source>
        <dbReference type="Proteomes" id="UP000231553"/>
    </source>
</evidence>
<name>A0A2M8IV35_9RHOB</name>
<gene>
    <name evidence="2" type="ORF">CVM52_22500</name>
</gene>
<proteinExistence type="predicted"/>
<feature type="signal peptide" evidence="1">
    <location>
        <begin position="1"/>
        <end position="25"/>
    </location>
</feature>
<organism evidence="2 3">
    <name type="scientific">Pseudooceanicola lipolyticus</name>
    <dbReference type="NCBI Taxonomy" id="2029104"/>
    <lineage>
        <taxon>Bacteria</taxon>
        <taxon>Pseudomonadati</taxon>
        <taxon>Pseudomonadota</taxon>
        <taxon>Alphaproteobacteria</taxon>
        <taxon>Rhodobacterales</taxon>
        <taxon>Paracoccaceae</taxon>
        <taxon>Pseudooceanicola</taxon>
    </lineage>
</organism>
<sequence>MKLRVFWLAAAALALAGCVEYQPYADDATVEAVRYSDPENPSITLFTMVNNRTGKGGHSALLINASERVIFDPAGSFYADIVPERNDVLFGISPRIEQAYRSAHARSTFHVVRQTIPVTAAQAETAYRLALAKGPVAGAFCANATSGLLRQVPGFEGISSTFYPVKLQEEFATLPGVVSDTYYEGDSADLQAGLAQGNAALNSSQ</sequence>
<dbReference type="AlphaFoldDB" id="A0A2M8IV35"/>
<keyword evidence="1" id="KW-0732">Signal</keyword>
<evidence type="ECO:0000313" key="2">
    <source>
        <dbReference type="EMBL" id="PJE34390.1"/>
    </source>
</evidence>
<dbReference type="Proteomes" id="UP000231553">
    <property type="component" value="Unassembled WGS sequence"/>
</dbReference>
<comment type="caution">
    <text evidence="2">The sequence shown here is derived from an EMBL/GenBank/DDBJ whole genome shotgun (WGS) entry which is preliminary data.</text>
</comment>
<reference evidence="2 3" key="1">
    <citation type="journal article" date="2018" name="Int. J. Syst. Evol. Microbiol.">
        <title>Pseudooceanicola lipolyticus sp. nov., a marine alphaproteobacterium, reclassification of Oceanicola flagellatus as Pseudooceanicola flagellatus comb. nov. and emended description of the genus Pseudooceanicola.</title>
        <authorList>
            <person name="Huang M.-M."/>
            <person name="Guo L.-L."/>
            <person name="Wu Y.-H."/>
            <person name="Lai Q.-L."/>
            <person name="Shao Z.-Z."/>
            <person name="Wang C.-S."/>
            <person name="Wu M."/>
            <person name="Xu X.-W."/>
        </authorList>
    </citation>
    <scope>NUCLEOTIDE SEQUENCE [LARGE SCALE GENOMIC DNA]</scope>
    <source>
        <strain evidence="2 3">157</strain>
    </source>
</reference>
<dbReference type="OrthoDB" id="7666390at2"/>
<dbReference type="EMBL" id="PGTB01000188">
    <property type="protein sequence ID" value="PJE34390.1"/>
    <property type="molecule type" value="Genomic_DNA"/>
</dbReference>
<protein>
    <recommendedName>
        <fullName evidence="4">Lipoprotein</fullName>
    </recommendedName>
</protein>
<evidence type="ECO:0000256" key="1">
    <source>
        <dbReference type="SAM" id="SignalP"/>
    </source>
</evidence>
<feature type="chain" id="PRO_5014850889" description="Lipoprotein" evidence="1">
    <location>
        <begin position="26"/>
        <end position="205"/>
    </location>
</feature>
<accession>A0A2M8IV35</accession>
<evidence type="ECO:0008006" key="4">
    <source>
        <dbReference type="Google" id="ProtNLM"/>
    </source>
</evidence>
<keyword evidence="3" id="KW-1185">Reference proteome</keyword>